<feature type="compositionally biased region" description="Basic and acidic residues" evidence="1">
    <location>
        <begin position="75"/>
        <end position="84"/>
    </location>
</feature>
<gene>
    <name evidence="2" type="ORF">Nepgr_000308</name>
</gene>
<name>A0AAD3P2T7_NEPGR</name>
<proteinExistence type="predicted"/>
<accession>A0AAD3P2T7</accession>
<dbReference type="InterPro" id="IPR007033">
    <property type="entry name" value="GORAB"/>
</dbReference>
<evidence type="ECO:0000313" key="2">
    <source>
        <dbReference type="EMBL" id="GMG98468.1"/>
    </source>
</evidence>
<dbReference type="Proteomes" id="UP001279734">
    <property type="component" value="Unassembled WGS sequence"/>
</dbReference>
<feature type="compositionally biased region" description="Polar residues" evidence="1">
    <location>
        <begin position="1"/>
        <end position="31"/>
    </location>
</feature>
<dbReference type="AlphaFoldDB" id="A0AAD3P2T7"/>
<keyword evidence="3" id="KW-1185">Reference proteome</keyword>
<dbReference type="Pfam" id="PF04949">
    <property type="entry name" value="Transcrip_act"/>
    <property type="match status" value="1"/>
</dbReference>
<reference evidence="2" key="1">
    <citation type="submission" date="2023-05" db="EMBL/GenBank/DDBJ databases">
        <title>Nepenthes gracilis genome sequencing.</title>
        <authorList>
            <person name="Fukushima K."/>
        </authorList>
    </citation>
    <scope>NUCLEOTIDE SEQUENCE</scope>
    <source>
        <strain evidence="2">SING2019-196</strain>
    </source>
</reference>
<feature type="region of interest" description="Disordered" evidence="1">
    <location>
        <begin position="75"/>
        <end position="101"/>
    </location>
</feature>
<organism evidence="2 3">
    <name type="scientific">Nepenthes gracilis</name>
    <name type="common">Slender pitcher plant</name>
    <dbReference type="NCBI Taxonomy" id="150966"/>
    <lineage>
        <taxon>Eukaryota</taxon>
        <taxon>Viridiplantae</taxon>
        <taxon>Streptophyta</taxon>
        <taxon>Embryophyta</taxon>
        <taxon>Tracheophyta</taxon>
        <taxon>Spermatophyta</taxon>
        <taxon>Magnoliopsida</taxon>
        <taxon>eudicotyledons</taxon>
        <taxon>Gunneridae</taxon>
        <taxon>Pentapetalae</taxon>
        <taxon>Caryophyllales</taxon>
        <taxon>Nepenthaceae</taxon>
        <taxon>Nepenthes</taxon>
    </lineage>
</organism>
<protein>
    <submittedName>
        <fullName evidence="2">Uncharacterized protein</fullName>
    </submittedName>
</protein>
<evidence type="ECO:0000256" key="1">
    <source>
        <dbReference type="SAM" id="MobiDB-lite"/>
    </source>
</evidence>
<sequence>MQIQSTKGEVNSSPAITLSAMSLGKSNTGTKSELMEKEYKESLEASNEKSREKAQLVAKLMEPIIDLGKWEESHHDWEQTEKRGPHGTGPMTFFSLREEIV</sequence>
<comment type="caution">
    <text evidence="2">The sequence shown here is derived from an EMBL/GenBank/DDBJ whole genome shotgun (WGS) entry which is preliminary data.</text>
</comment>
<feature type="region of interest" description="Disordered" evidence="1">
    <location>
        <begin position="1"/>
        <end position="50"/>
    </location>
</feature>
<dbReference type="EMBL" id="BSYO01000001">
    <property type="protein sequence ID" value="GMG98468.1"/>
    <property type="molecule type" value="Genomic_DNA"/>
</dbReference>
<evidence type="ECO:0000313" key="3">
    <source>
        <dbReference type="Proteomes" id="UP001279734"/>
    </source>
</evidence>
<feature type="compositionally biased region" description="Basic and acidic residues" evidence="1">
    <location>
        <begin position="33"/>
        <end position="50"/>
    </location>
</feature>